<keyword evidence="2" id="KW-1185">Reference proteome</keyword>
<dbReference type="EMBL" id="CP008727">
    <property type="protein sequence ID" value="AIO70042.1"/>
    <property type="molecule type" value="Genomic_DNA"/>
</dbReference>
<organism evidence="1 2">
    <name type="scientific">Burkholderia oklahomensis</name>
    <dbReference type="NCBI Taxonomy" id="342113"/>
    <lineage>
        <taxon>Bacteria</taxon>
        <taxon>Pseudomonadati</taxon>
        <taxon>Pseudomonadota</taxon>
        <taxon>Betaproteobacteria</taxon>
        <taxon>Burkholderiales</taxon>
        <taxon>Burkholderiaceae</taxon>
        <taxon>Burkholderia</taxon>
        <taxon>pseudomallei group</taxon>
    </lineage>
</organism>
<evidence type="ECO:0000313" key="2">
    <source>
        <dbReference type="Proteomes" id="UP000029424"/>
    </source>
</evidence>
<name>A0AAI8BD06_9BURK</name>
<protein>
    <submittedName>
        <fullName evidence="1">Type III secretion protein HrpB4</fullName>
    </submittedName>
</protein>
<evidence type="ECO:0000313" key="1">
    <source>
        <dbReference type="EMBL" id="AIO70042.1"/>
    </source>
</evidence>
<gene>
    <name evidence="1" type="ORF">DM82_4951</name>
</gene>
<dbReference type="Pfam" id="PF09502">
    <property type="entry name" value="HrpB4"/>
    <property type="match status" value="1"/>
</dbReference>
<dbReference type="AlphaFoldDB" id="A0AAI8BD06"/>
<sequence length="240" mass="26102">MLNGYRRNLAQAVCWADPSWTCALLGIDEPRYAVWRAALERTGEAARDTCSQTFARAAGVARPSFDTLLMPALPEAARGSTGAARIPNLALLDVLPCELGLAVLRMRALSFRSAEVRRVVDKQTRSRISAWTGVHPDLFMQDAHATDVPDAAWLKTAVGMPPLAANDALTLAIEGWMLLLRDAGMAPSAATVTLLRLALPRNLAVPRWLAGLPSRFDAFGGERLFARLPRLLPGYAWLFG</sequence>
<dbReference type="Proteomes" id="UP000029424">
    <property type="component" value="Chromosome 2"/>
</dbReference>
<accession>A0AAI8BD06</accession>
<dbReference type="InterPro" id="IPR013393">
    <property type="entry name" value="T3SS_HrpB4"/>
</dbReference>
<reference evidence="1 2" key="1">
    <citation type="submission" date="2014-06" db="EMBL/GenBank/DDBJ databases">
        <authorList>
            <person name="Bishop-Lilly K.A."/>
            <person name="Broomall S.M."/>
            <person name="Chain P.S."/>
            <person name="Chertkov O."/>
            <person name="Coyne S.R."/>
            <person name="Daligault H.E."/>
            <person name="Davenport K.W."/>
            <person name="Erkkila T."/>
            <person name="Frey K.G."/>
            <person name="Gibbons H.S."/>
            <person name="Gu W."/>
            <person name="Jaissle J."/>
            <person name="Johnson S.L."/>
            <person name="Koroleva G.I."/>
            <person name="Ladner J.T."/>
            <person name="Lo C.-C."/>
            <person name="Minogue T.D."/>
            <person name="Munk C."/>
            <person name="Palacios G.F."/>
            <person name="Redden C.L."/>
            <person name="Rosenzweig C.N."/>
            <person name="Scholz M.B."/>
            <person name="Teshima H."/>
            <person name="Xu Y."/>
        </authorList>
    </citation>
    <scope>NUCLEOTIDE SEQUENCE [LARGE SCALE GENOMIC DNA]</scope>
    <source>
        <strain evidence="1 2">EO147</strain>
    </source>
</reference>
<dbReference type="KEGG" id="bok:DM82_4951"/>
<proteinExistence type="predicted"/>
<dbReference type="NCBIfam" id="TIGR02560">
    <property type="entry name" value="HrpB4"/>
    <property type="match status" value="1"/>
</dbReference>